<dbReference type="OrthoDB" id="1915073at2759"/>
<accession>A0A835LCG3</accession>
<keyword evidence="4" id="KW-1185">Reference proteome</keyword>
<dbReference type="Proteomes" id="UP000631114">
    <property type="component" value="Unassembled WGS sequence"/>
</dbReference>
<name>A0A835LCG3_9MAGN</name>
<dbReference type="AlphaFoldDB" id="A0A835LCG3"/>
<sequence length="243" mass="27066">MAFNLATKAAFSPLGQYHQHRAKGSAFRPHVLGIRTKSLLHTTCELKRRKKGNGHSTLTTRNVLIGLEHFLGFATTILSKGVIESLSDDQNNSDNEQLDVEPSQKQPVSEFGLSPRRLDTVIRTLVKRPKIKREMEILAINGVENLEREEGRFDVYITKSVGDMVGPDFGEFVGNELDLVYQRNRWTGSLELDITHLVEAIGAKDSECIVVTLVPKTGKVIIGGVQIMAKHGALEAELFYENK</sequence>
<dbReference type="PANTHER" id="PTHR36608:SF1">
    <property type="entry name" value="POLYPHENOL OXIDASE C, CHLOROPLASTIC-LIKE"/>
    <property type="match status" value="1"/>
</dbReference>
<evidence type="ECO:0000259" key="2">
    <source>
        <dbReference type="Pfam" id="PF12143"/>
    </source>
</evidence>
<organism evidence="3 4">
    <name type="scientific">Coptis chinensis</name>
    <dbReference type="NCBI Taxonomy" id="261450"/>
    <lineage>
        <taxon>Eukaryota</taxon>
        <taxon>Viridiplantae</taxon>
        <taxon>Streptophyta</taxon>
        <taxon>Embryophyta</taxon>
        <taxon>Tracheophyta</taxon>
        <taxon>Spermatophyta</taxon>
        <taxon>Magnoliopsida</taxon>
        <taxon>Ranunculales</taxon>
        <taxon>Ranunculaceae</taxon>
        <taxon>Coptidoideae</taxon>
        <taxon>Coptis</taxon>
    </lineage>
</organism>
<dbReference type="Pfam" id="PF12143">
    <property type="entry name" value="PPO1_KFDV"/>
    <property type="match status" value="1"/>
</dbReference>
<evidence type="ECO:0000313" key="4">
    <source>
        <dbReference type="Proteomes" id="UP000631114"/>
    </source>
</evidence>
<proteinExistence type="predicted"/>
<feature type="region of interest" description="Disordered" evidence="1">
    <location>
        <begin position="88"/>
        <end position="110"/>
    </location>
</feature>
<dbReference type="GO" id="GO:0004097">
    <property type="term" value="F:catechol oxidase activity"/>
    <property type="evidence" value="ECO:0007669"/>
    <property type="project" value="InterPro"/>
</dbReference>
<comment type="caution">
    <text evidence="3">The sequence shown here is derived from an EMBL/GenBank/DDBJ whole genome shotgun (WGS) entry which is preliminary data.</text>
</comment>
<evidence type="ECO:0000256" key="1">
    <source>
        <dbReference type="SAM" id="MobiDB-lite"/>
    </source>
</evidence>
<protein>
    <recommendedName>
        <fullName evidence="2">Polyphenol oxidase C-terminal domain-containing protein</fullName>
    </recommendedName>
</protein>
<dbReference type="EMBL" id="JADFTS010000009">
    <property type="protein sequence ID" value="KAF9587407.1"/>
    <property type="molecule type" value="Genomic_DNA"/>
</dbReference>
<evidence type="ECO:0000313" key="3">
    <source>
        <dbReference type="EMBL" id="KAF9587407.1"/>
    </source>
</evidence>
<dbReference type="InterPro" id="IPR022740">
    <property type="entry name" value="Polyphenol_oxidase_C"/>
</dbReference>
<feature type="domain" description="Polyphenol oxidase C-terminal" evidence="2">
    <location>
        <begin position="115"/>
        <end position="227"/>
    </location>
</feature>
<reference evidence="3 4" key="1">
    <citation type="submission" date="2020-10" db="EMBL/GenBank/DDBJ databases">
        <title>The Coptis chinensis genome and diversification of protoberbering-type alkaloids.</title>
        <authorList>
            <person name="Wang B."/>
            <person name="Shu S."/>
            <person name="Song C."/>
            <person name="Liu Y."/>
        </authorList>
    </citation>
    <scope>NUCLEOTIDE SEQUENCE [LARGE SCALE GENOMIC DNA]</scope>
    <source>
        <strain evidence="3">HL-2020</strain>
        <tissue evidence="3">Leaf</tissue>
    </source>
</reference>
<gene>
    <name evidence="3" type="ORF">IFM89_002136</name>
</gene>
<dbReference type="PANTHER" id="PTHR36608">
    <property type="entry name" value="POLYPHENOL OXIDASE C, CHLOROPLASTIC-LIKE"/>
    <property type="match status" value="1"/>
</dbReference>